<reference evidence="1 2" key="1">
    <citation type="submission" date="2019-11" db="EMBL/GenBank/DDBJ databases">
        <title>The genome sequence of Methylocystis heyeri.</title>
        <authorList>
            <person name="Oshkin I.Y."/>
            <person name="Miroshnikov K."/>
            <person name="Dedysh S.N."/>
        </authorList>
    </citation>
    <scope>NUCLEOTIDE SEQUENCE [LARGE SCALE GENOMIC DNA]</scope>
    <source>
        <strain evidence="1 2">H2</strain>
    </source>
</reference>
<keyword evidence="2" id="KW-1185">Reference proteome</keyword>
<sequence length="757" mass="81775">MAPLLLLGVRHHSPACARHVEATIRAHRPAYVLIEGPADFNPHIEDLRLDHTPPIAIFSYCADETTSRSSYSPFCAYSPEWRALRTAFEIGATPLFCDLPAWHPDFGERANRYADPHPLLARRHAADAALQVNLRAEGSDAAWDALIEQAEEARLPKLLETYFELLRPDGAEDAREAGREKFMAAHVAWALKEAAGRPVALVCGGWHVGGVRRFLGEADGARPICPQPPEGARAESYLTPYSFARLDAFSGYAAGMPSPGYWNVAYQSGLEAAADWAMTRIGAALRDKGLPVSTADRIAWRAHACALANLRGHRAILRADLLDAALSALVKDGLSGPAAWTRSGAVTGAADDIVVEMLFALCDDKEGRLASGVRLPPLIQDLERRLAQYQLTPDRVKKLVAIDWRDKTRRGKAHTLHQMRLLELPGVLRIAGPPHADARDLTETFEIAKHSDWMAAVIEASRWGGDLPMAATARLRARLDDAPGNVDTLAAALSDGLFAGLYEAASSTVELEKHAAACREIGPLGRAARRVTRLYRFGDVFGATRALAPLAQTMFERILFLLEGPVGDGRPSIDAVIAARDFARGCDGLALSLSAAREVFERIVANAETPPALAGAALGWLVAMGFGDAGDGAAARIKSCARPENLGDFLGGLFALAREEIGTAAPALVAVDGLVAGWTQQEFLAALPAMRGAFAWFPPREREALARVILQLSGREAADAEAIALDWMRQRKSVESQAQAMDAEARALERLARWGFN</sequence>
<proteinExistence type="predicted"/>
<dbReference type="InterPro" id="IPR043737">
    <property type="entry name" value="DUF5682"/>
</dbReference>
<accession>A0A6B8KFM8</accession>
<dbReference type="RefSeq" id="WP_136496646.1">
    <property type="nucleotide sequence ID" value="NZ_CP046052.1"/>
</dbReference>
<dbReference type="OrthoDB" id="9768066at2"/>
<dbReference type="Proteomes" id="UP000309061">
    <property type="component" value="Chromosome"/>
</dbReference>
<dbReference type="EMBL" id="CP046052">
    <property type="protein sequence ID" value="QGM46402.1"/>
    <property type="molecule type" value="Genomic_DNA"/>
</dbReference>
<gene>
    <name evidence="1" type="ORF">H2LOC_012240</name>
</gene>
<evidence type="ECO:0000313" key="2">
    <source>
        <dbReference type="Proteomes" id="UP000309061"/>
    </source>
</evidence>
<evidence type="ECO:0000313" key="1">
    <source>
        <dbReference type="EMBL" id="QGM46402.1"/>
    </source>
</evidence>
<name>A0A6B8KFM8_9HYPH</name>
<evidence type="ECO:0008006" key="3">
    <source>
        <dbReference type="Google" id="ProtNLM"/>
    </source>
</evidence>
<organism evidence="1 2">
    <name type="scientific">Methylocystis heyeri</name>
    <dbReference type="NCBI Taxonomy" id="391905"/>
    <lineage>
        <taxon>Bacteria</taxon>
        <taxon>Pseudomonadati</taxon>
        <taxon>Pseudomonadota</taxon>
        <taxon>Alphaproteobacteria</taxon>
        <taxon>Hyphomicrobiales</taxon>
        <taxon>Methylocystaceae</taxon>
        <taxon>Methylocystis</taxon>
    </lineage>
</organism>
<dbReference type="AlphaFoldDB" id="A0A6B8KFM8"/>
<protein>
    <recommendedName>
        <fullName evidence="3">ChaN family lipoprotein</fullName>
    </recommendedName>
</protein>
<dbReference type="KEGG" id="mhey:H2LOC_012240"/>
<dbReference type="Pfam" id="PF18934">
    <property type="entry name" value="DUF5682"/>
    <property type="match status" value="1"/>
</dbReference>